<proteinExistence type="predicted"/>
<evidence type="ECO:0000313" key="2">
    <source>
        <dbReference type="Proteomes" id="UP001642260"/>
    </source>
</evidence>
<sequence length="81" mass="9510">MEKSRRVQVRPRSFTRKEMDAADLSFLPCPCGFFYVSSLCRSTKMMDVAHDAPLPQTRMRRQSSNSALFFSFFLSVQLRYF</sequence>
<dbReference type="Proteomes" id="UP001642260">
    <property type="component" value="Unassembled WGS sequence"/>
</dbReference>
<keyword evidence="2" id="KW-1185">Reference proteome</keyword>
<dbReference type="AlphaFoldDB" id="A0ABC8KHK7"/>
<protein>
    <submittedName>
        <fullName evidence="1">Uncharacterized protein</fullName>
    </submittedName>
</protein>
<comment type="caution">
    <text evidence="1">The sequence shown here is derived from an EMBL/GenBank/DDBJ whole genome shotgun (WGS) entry which is preliminary data.</text>
</comment>
<dbReference type="EMBL" id="CAKOAT010241043">
    <property type="protein sequence ID" value="CAH8358026.1"/>
    <property type="molecule type" value="Genomic_DNA"/>
</dbReference>
<organism evidence="1 2">
    <name type="scientific">Eruca vesicaria subsp. sativa</name>
    <name type="common">Garden rocket</name>
    <name type="synonym">Eruca sativa</name>
    <dbReference type="NCBI Taxonomy" id="29727"/>
    <lineage>
        <taxon>Eukaryota</taxon>
        <taxon>Viridiplantae</taxon>
        <taxon>Streptophyta</taxon>
        <taxon>Embryophyta</taxon>
        <taxon>Tracheophyta</taxon>
        <taxon>Spermatophyta</taxon>
        <taxon>Magnoliopsida</taxon>
        <taxon>eudicotyledons</taxon>
        <taxon>Gunneridae</taxon>
        <taxon>Pentapetalae</taxon>
        <taxon>rosids</taxon>
        <taxon>malvids</taxon>
        <taxon>Brassicales</taxon>
        <taxon>Brassicaceae</taxon>
        <taxon>Brassiceae</taxon>
        <taxon>Eruca</taxon>
    </lineage>
</organism>
<reference evidence="1 2" key="1">
    <citation type="submission" date="2022-03" db="EMBL/GenBank/DDBJ databases">
        <authorList>
            <person name="Macdonald S."/>
            <person name="Ahmed S."/>
            <person name="Newling K."/>
        </authorList>
    </citation>
    <scope>NUCLEOTIDE SEQUENCE [LARGE SCALE GENOMIC DNA]</scope>
</reference>
<gene>
    <name evidence="1" type="ORF">ERUC_LOCUS23782</name>
</gene>
<name>A0ABC8KHK7_ERUVS</name>
<accession>A0ABC8KHK7</accession>
<evidence type="ECO:0000313" key="1">
    <source>
        <dbReference type="EMBL" id="CAH8358026.1"/>
    </source>
</evidence>